<organism evidence="6 7">
    <name type="scientific">Penicilliopsis zonata CBS 506.65</name>
    <dbReference type="NCBI Taxonomy" id="1073090"/>
    <lineage>
        <taxon>Eukaryota</taxon>
        <taxon>Fungi</taxon>
        <taxon>Dikarya</taxon>
        <taxon>Ascomycota</taxon>
        <taxon>Pezizomycotina</taxon>
        <taxon>Eurotiomycetes</taxon>
        <taxon>Eurotiomycetidae</taxon>
        <taxon>Eurotiales</taxon>
        <taxon>Aspergillaceae</taxon>
        <taxon>Penicilliopsis</taxon>
    </lineage>
</organism>
<keyword evidence="4" id="KW-1133">Transmembrane helix</keyword>
<dbReference type="InterPro" id="IPR036259">
    <property type="entry name" value="MFS_trans_sf"/>
</dbReference>
<feature type="transmembrane region" description="Helical" evidence="4">
    <location>
        <begin position="205"/>
        <end position="225"/>
    </location>
</feature>
<evidence type="ECO:0000256" key="2">
    <source>
        <dbReference type="ARBA" id="ARBA00006727"/>
    </source>
</evidence>
<proteinExistence type="inferred from homology"/>
<evidence type="ECO:0000256" key="1">
    <source>
        <dbReference type="ARBA" id="ARBA00004141"/>
    </source>
</evidence>
<evidence type="ECO:0000256" key="4">
    <source>
        <dbReference type="SAM" id="Phobius"/>
    </source>
</evidence>
<evidence type="ECO:0000313" key="6">
    <source>
        <dbReference type="EMBL" id="OJJ43202.1"/>
    </source>
</evidence>
<feature type="transmembrane region" description="Helical" evidence="4">
    <location>
        <begin position="370"/>
        <end position="389"/>
    </location>
</feature>
<dbReference type="SUPFAM" id="SSF103473">
    <property type="entry name" value="MFS general substrate transporter"/>
    <property type="match status" value="1"/>
</dbReference>
<evidence type="ECO:0000256" key="3">
    <source>
        <dbReference type="SAM" id="MobiDB-lite"/>
    </source>
</evidence>
<dbReference type="AlphaFoldDB" id="A0A1L9S7R3"/>
<dbReference type="InterPro" id="IPR011701">
    <property type="entry name" value="MFS"/>
</dbReference>
<feature type="transmembrane region" description="Helical" evidence="4">
    <location>
        <begin position="314"/>
        <end position="331"/>
    </location>
</feature>
<keyword evidence="4" id="KW-0812">Transmembrane</keyword>
<dbReference type="InterPro" id="IPR050327">
    <property type="entry name" value="Proton-linked_MCT"/>
</dbReference>
<dbReference type="Proteomes" id="UP000184188">
    <property type="component" value="Unassembled WGS sequence"/>
</dbReference>
<feature type="transmembrane region" description="Helical" evidence="4">
    <location>
        <begin position="44"/>
        <end position="67"/>
    </location>
</feature>
<dbReference type="VEuPathDB" id="FungiDB:ASPZODRAFT_136401"/>
<dbReference type="PANTHER" id="PTHR11360:SF234">
    <property type="entry name" value="MFS-TYPE TRANSPORTER DBAD-RELATED"/>
    <property type="match status" value="1"/>
</dbReference>
<feature type="region of interest" description="Disordered" evidence="3">
    <location>
        <begin position="1"/>
        <end position="39"/>
    </location>
</feature>
<name>A0A1L9S7R3_9EURO</name>
<keyword evidence="4" id="KW-0472">Membrane</keyword>
<reference evidence="7" key="1">
    <citation type="journal article" date="2017" name="Genome Biol.">
        <title>Comparative genomics reveals high biological diversity and specific adaptations in the industrially and medically important fungal genus Aspergillus.</title>
        <authorList>
            <person name="de Vries R.P."/>
            <person name="Riley R."/>
            <person name="Wiebenga A."/>
            <person name="Aguilar-Osorio G."/>
            <person name="Amillis S."/>
            <person name="Uchima C.A."/>
            <person name="Anderluh G."/>
            <person name="Asadollahi M."/>
            <person name="Askin M."/>
            <person name="Barry K."/>
            <person name="Battaglia E."/>
            <person name="Bayram O."/>
            <person name="Benocci T."/>
            <person name="Braus-Stromeyer S.A."/>
            <person name="Caldana C."/>
            <person name="Canovas D."/>
            <person name="Cerqueira G.C."/>
            <person name="Chen F."/>
            <person name="Chen W."/>
            <person name="Choi C."/>
            <person name="Clum A."/>
            <person name="Dos Santos R.A."/>
            <person name="Damasio A.R."/>
            <person name="Diallinas G."/>
            <person name="Emri T."/>
            <person name="Fekete E."/>
            <person name="Flipphi M."/>
            <person name="Freyberg S."/>
            <person name="Gallo A."/>
            <person name="Gournas C."/>
            <person name="Habgood R."/>
            <person name="Hainaut M."/>
            <person name="Harispe M.L."/>
            <person name="Henrissat B."/>
            <person name="Hilden K.S."/>
            <person name="Hope R."/>
            <person name="Hossain A."/>
            <person name="Karabika E."/>
            <person name="Karaffa L."/>
            <person name="Karanyi Z."/>
            <person name="Krasevec N."/>
            <person name="Kuo A."/>
            <person name="Kusch H."/>
            <person name="LaButti K."/>
            <person name="Lagendijk E.L."/>
            <person name="Lapidus A."/>
            <person name="Levasseur A."/>
            <person name="Lindquist E."/>
            <person name="Lipzen A."/>
            <person name="Logrieco A.F."/>
            <person name="MacCabe A."/>
            <person name="Maekelae M.R."/>
            <person name="Malavazi I."/>
            <person name="Melin P."/>
            <person name="Meyer V."/>
            <person name="Mielnichuk N."/>
            <person name="Miskei M."/>
            <person name="Molnar A.P."/>
            <person name="Mule G."/>
            <person name="Ngan C.Y."/>
            <person name="Orejas M."/>
            <person name="Orosz E."/>
            <person name="Ouedraogo J.P."/>
            <person name="Overkamp K.M."/>
            <person name="Park H.-S."/>
            <person name="Perrone G."/>
            <person name="Piumi F."/>
            <person name="Punt P.J."/>
            <person name="Ram A.F."/>
            <person name="Ramon A."/>
            <person name="Rauscher S."/>
            <person name="Record E."/>
            <person name="Riano-Pachon D.M."/>
            <person name="Robert V."/>
            <person name="Roehrig J."/>
            <person name="Ruller R."/>
            <person name="Salamov A."/>
            <person name="Salih N.S."/>
            <person name="Samson R.A."/>
            <person name="Sandor E."/>
            <person name="Sanguinetti M."/>
            <person name="Schuetze T."/>
            <person name="Sepcic K."/>
            <person name="Shelest E."/>
            <person name="Sherlock G."/>
            <person name="Sophianopoulou V."/>
            <person name="Squina F.M."/>
            <person name="Sun H."/>
            <person name="Susca A."/>
            <person name="Todd R.B."/>
            <person name="Tsang A."/>
            <person name="Unkles S.E."/>
            <person name="van de Wiele N."/>
            <person name="van Rossen-Uffink D."/>
            <person name="Oliveira J.V."/>
            <person name="Vesth T.C."/>
            <person name="Visser J."/>
            <person name="Yu J.-H."/>
            <person name="Zhou M."/>
            <person name="Andersen M.R."/>
            <person name="Archer D.B."/>
            <person name="Baker S.E."/>
            <person name="Benoit I."/>
            <person name="Brakhage A.A."/>
            <person name="Braus G.H."/>
            <person name="Fischer R."/>
            <person name="Frisvad J.C."/>
            <person name="Goldman G.H."/>
            <person name="Houbraken J."/>
            <person name="Oakley B."/>
            <person name="Pocsi I."/>
            <person name="Scazzocchio C."/>
            <person name="Seiboth B."/>
            <person name="vanKuyk P.A."/>
            <person name="Wortman J."/>
            <person name="Dyer P.S."/>
            <person name="Grigoriev I.V."/>
        </authorList>
    </citation>
    <scope>NUCLEOTIDE SEQUENCE [LARGE SCALE GENOMIC DNA]</scope>
    <source>
        <strain evidence="7">CBS 506.65</strain>
    </source>
</reference>
<dbReference type="RefSeq" id="XP_022577712.1">
    <property type="nucleotide sequence ID" value="XM_022724058.1"/>
</dbReference>
<feature type="transmembrane region" description="Helical" evidence="4">
    <location>
        <begin position="116"/>
        <end position="139"/>
    </location>
</feature>
<feature type="transmembrane region" description="Helical" evidence="4">
    <location>
        <begin position="145"/>
        <end position="168"/>
    </location>
</feature>
<dbReference type="GO" id="GO:0016020">
    <property type="term" value="C:membrane"/>
    <property type="evidence" value="ECO:0007669"/>
    <property type="project" value="UniProtKB-SubCell"/>
</dbReference>
<feature type="domain" description="Major facilitator superfamily (MFS) profile" evidence="5">
    <location>
        <begin position="45"/>
        <end position="430"/>
    </location>
</feature>
<dbReference type="InterPro" id="IPR020846">
    <property type="entry name" value="MFS_dom"/>
</dbReference>
<dbReference type="GeneID" id="34610523"/>
<gene>
    <name evidence="6" type="ORF">ASPZODRAFT_136401</name>
</gene>
<dbReference type="Gene3D" id="1.20.1250.20">
    <property type="entry name" value="MFS general substrate transporter like domains"/>
    <property type="match status" value="2"/>
</dbReference>
<feature type="transmembrane region" description="Helical" evidence="4">
    <location>
        <begin position="175"/>
        <end position="193"/>
    </location>
</feature>
<dbReference type="PROSITE" id="PS50850">
    <property type="entry name" value="MFS"/>
    <property type="match status" value="1"/>
</dbReference>
<comment type="subcellular location">
    <subcellularLocation>
        <location evidence="1">Membrane</location>
        <topology evidence="1">Multi-pass membrane protein</topology>
    </subcellularLocation>
</comment>
<dbReference type="Pfam" id="PF07690">
    <property type="entry name" value="MFS_1"/>
    <property type="match status" value="1"/>
</dbReference>
<dbReference type="PANTHER" id="PTHR11360">
    <property type="entry name" value="MONOCARBOXYLATE TRANSPORTER"/>
    <property type="match status" value="1"/>
</dbReference>
<feature type="transmembrane region" description="Helical" evidence="4">
    <location>
        <begin position="246"/>
        <end position="271"/>
    </location>
</feature>
<dbReference type="EMBL" id="KV878353">
    <property type="protein sequence ID" value="OJJ43202.1"/>
    <property type="molecule type" value="Genomic_DNA"/>
</dbReference>
<keyword evidence="7" id="KW-1185">Reference proteome</keyword>
<dbReference type="GO" id="GO:0022857">
    <property type="term" value="F:transmembrane transporter activity"/>
    <property type="evidence" value="ECO:0007669"/>
    <property type="project" value="InterPro"/>
</dbReference>
<evidence type="ECO:0000313" key="7">
    <source>
        <dbReference type="Proteomes" id="UP000184188"/>
    </source>
</evidence>
<protein>
    <recommendedName>
        <fullName evidence="5">Major facilitator superfamily (MFS) profile domain-containing protein</fullName>
    </recommendedName>
</protein>
<dbReference type="OrthoDB" id="6509908at2759"/>
<feature type="transmembrane region" description="Helical" evidence="4">
    <location>
        <begin position="337"/>
        <end position="363"/>
    </location>
</feature>
<feature type="transmembrane region" description="Helical" evidence="4">
    <location>
        <begin position="409"/>
        <end position="429"/>
    </location>
</feature>
<comment type="similarity">
    <text evidence="2">Belongs to the major facilitator superfamily. Monocarboxylate porter (TC 2.A.1.13) family.</text>
</comment>
<evidence type="ECO:0000259" key="5">
    <source>
        <dbReference type="PROSITE" id="PS50850"/>
    </source>
</evidence>
<sequence length="438" mass="47024">MTAVSEIETVQDRPLGNTDNSSPPEPRPQQEKSTQGDGPPDGGLVAWLQVIGGFMLFFNTWGMLNTFGVFQTYYESGELFQASSSNISWIGSLQSCCLLLTGLLSGPVLDRGYLRILLVFGTFFVTFSLMMLSVCRTYWEALICQGVILGIGGGCLFVPAVAVLPMYFRSKLATAMGLAASGSSTGGIIYPIVFYRLVPRIGFSWAVRVLGFMALGTLLIPLAVMRLRVKPAKPRAILDWSTFTDLHFMILIGAFVIGYAGLYVGLFYLSYFGEATGITNESLSFYLVPILNAGSVFGRTLPNILADKIGPLNVVAPGTMIVSIVLFSLLAVKSAASLVVCVVFFGFFSGIYVALPAVCFVALTHDKSKIGTRIGMGMAMLGLGVLMGGPGGGGIQQSRDNGMDFTGTWIYAGATTMACSIILFILRFMKAGFEMVRC</sequence>
<accession>A0A1L9S7R3</accession>